<dbReference type="RefSeq" id="WP_211319713.1">
    <property type="nucleotide sequence ID" value="NZ_QGDQ01000027.1"/>
</dbReference>
<proteinExistence type="predicted"/>
<organism evidence="1 2">
    <name type="scientific">Quadrisphaera granulorum</name>
    <dbReference type="NCBI Taxonomy" id="317664"/>
    <lineage>
        <taxon>Bacteria</taxon>
        <taxon>Bacillati</taxon>
        <taxon>Actinomycetota</taxon>
        <taxon>Actinomycetes</taxon>
        <taxon>Kineosporiales</taxon>
        <taxon>Kineosporiaceae</taxon>
        <taxon>Quadrisphaera</taxon>
    </lineage>
</organism>
<dbReference type="EMBL" id="QGDQ01000027">
    <property type="protein sequence ID" value="PWJ49012.1"/>
    <property type="molecule type" value="Genomic_DNA"/>
</dbReference>
<reference evidence="1 2" key="1">
    <citation type="submission" date="2018-03" db="EMBL/GenBank/DDBJ databases">
        <title>Genomic Encyclopedia of Archaeal and Bacterial Type Strains, Phase II (KMG-II): from individual species to whole genera.</title>
        <authorList>
            <person name="Goeker M."/>
        </authorList>
    </citation>
    <scope>NUCLEOTIDE SEQUENCE [LARGE SCALE GENOMIC DNA]</scope>
    <source>
        <strain evidence="1 2">DSM 44889</strain>
    </source>
</reference>
<dbReference type="Pfam" id="PF02597">
    <property type="entry name" value="ThiS"/>
    <property type="match status" value="1"/>
</dbReference>
<dbReference type="Proteomes" id="UP000245469">
    <property type="component" value="Unassembled WGS sequence"/>
</dbReference>
<evidence type="ECO:0000313" key="2">
    <source>
        <dbReference type="Proteomes" id="UP000245469"/>
    </source>
</evidence>
<dbReference type="SUPFAM" id="SSF54285">
    <property type="entry name" value="MoaD/ThiS"/>
    <property type="match status" value="1"/>
</dbReference>
<keyword evidence="2" id="KW-1185">Reference proteome</keyword>
<dbReference type="InterPro" id="IPR012675">
    <property type="entry name" value="Beta-grasp_dom_sf"/>
</dbReference>
<sequence length="89" mass="9177">MAEVELLVRYFAGAAAAAGTDEEVVQIAVGATAEDLLAVLAGRHPRLVPVLEVASLLADELVVRDRTAALATTAGRRLQVDVLPPFAGG</sequence>
<comment type="caution">
    <text evidence="1">The sequence shown here is derived from an EMBL/GenBank/DDBJ whole genome shotgun (WGS) entry which is preliminary data.</text>
</comment>
<dbReference type="InterPro" id="IPR003749">
    <property type="entry name" value="ThiS/MoaD-like"/>
</dbReference>
<protein>
    <submittedName>
        <fullName evidence="1">Molybdopterin converting factor small subunit</fullName>
    </submittedName>
</protein>
<accession>A0A315ZUK5</accession>
<gene>
    <name evidence="1" type="ORF">BXY45_1273</name>
</gene>
<dbReference type="AlphaFoldDB" id="A0A315ZUK5"/>
<name>A0A315ZUK5_9ACTN</name>
<dbReference type="Gene3D" id="3.10.20.30">
    <property type="match status" value="1"/>
</dbReference>
<evidence type="ECO:0000313" key="1">
    <source>
        <dbReference type="EMBL" id="PWJ49012.1"/>
    </source>
</evidence>
<dbReference type="InterPro" id="IPR016155">
    <property type="entry name" value="Mopterin_synth/thiamin_S_b"/>
</dbReference>